<name>A0A1Q8ZR62_9HYPH</name>
<dbReference type="AlphaFoldDB" id="A0A1Q8ZR62"/>
<protein>
    <submittedName>
        <fullName evidence="1">Uncharacterized protein</fullName>
    </submittedName>
</protein>
<reference evidence="1 2" key="1">
    <citation type="submission" date="2016-09" db="EMBL/GenBank/DDBJ databases">
        <title>Rhizobium oryziradicis sp. nov., isolated from the root of rice.</title>
        <authorList>
            <person name="Zhao J."/>
            <person name="Zhang X."/>
        </authorList>
    </citation>
    <scope>NUCLEOTIDE SEQUENCE [LARGE SCALE GENOMIC DNA]</scope>
    <source>
        <strain evidence="1 2">N19</strain>
    </source>
</reference>
<comment type="caution">
    <text evidence="1">The sequence shown here is derived from an EMBL/GenBank/DDBJ whole genome shotgun (WGS) entry which is preliminary data.</text>
</comment>
<gene>
    <name evidence="1" type="ORF">BJF95_07885</name>
</gene>
<evidence type="ECO:0000313" key="1">
    <source>
        <dbReference type="EMBL" id="OLP44440.1"/>
    </source>
</evidence>
<accession>A0A1Q8ZR62</accession>
<keyword evidence="2" id="KW-1185">Reference proteome</keyword>
<evidence type="ECO:0000313" key="2">
    <source>
        <dbReference type="Proteomes" id="UP000186894"/>
    </source>
</evidence>
<sequence>MKPYVSRKCFKVAHHRDVPAACICLEHPRSTGGSPEFDDLTRSILQQNEIPISIRDEYVGTDLLKSLG</sequence>
<organism evidence="1 2">
    <name type="scientific">Rhizobium oryziradicis</name>
    <dbReference type="NCBI Taxonomy" id="1867956"/>
    <lineage>
        <taxon>Bacteria</taxon>
        <taxon>Pseudomonadati</taxon>
        <taxon>Pseudomonadota</taxon>
        <taxon>Alphaproteobacteria</taxon>
        <taxon>Hyphomicrobiales</taxon>
        <taxon>Rhizobiaceae</taxon>
        <taxon>Rhizobium/Agrobacterium group</taxon>
        <taxon>Rhizobium</taxon>
    </lineage>
</organism>
<dbReference type="EMBL" id="MKIM01000027">
    <property type="protein sequence ID" value="OLP44440.1"/>
    <property type="molecule type" value="Genomic_DNA"/>
</dbReference>
<dbReference type="Proteomes" id="UP000186894">
    <property type="component" value="Unassembled WGS sequence"/>
</dbReference>
<proteinExistence type="predicted"/>